<organism evidence="2">
    <name type="scientific">freshwater metagenome</name>
    <dbReference type="NCBI Taxonomy" id="449393"/>
    <lineage>
        <taxon>unclassified sequences</taxon>
        <taxon>metagenomes</taxon>
        <taxon>ecological metagenomes</taxon>
    </lineage>
</organism>
<evidence type="ECO:0000313" key="3">
    <source>
        <dbReference type="EMBL" id="CAB4947675.1"/>
    </source>
</evidence>
<sequence>MIAAAARAGLTPQVGAASFPAATTTVTPSAIKALIAASTNDDAAPPKLMLATAGMPATWSAITQLMPAIMIELVL</sequence>
<dbReference type="EMBL" id="CAFBIY010000074">
    <property type="protein sequence ID" value="CAB4851189.1"/>
    <property type="molecule type" value="Genomic_DNA"/>
</dbReference>
<protein>
    <submittedName>
        <fullName evidence="2">Unannotated protein</fullName>
    </submittedName>
</protein>
<dbReference type="EMBL" id="CAFAAV010000054">
    <property type="protein sequence ID" value="CAB4813959.1"/>
    <property type="molecule type" value="Genomic_DNA"/>
</dbReference>
<evidence type="ECO:0000313" key="1">
    <source>
        <dbReference type="EMBL" id="CAB4813959.1"/>
    </source>
</evidence>
<dbReference type="EMBL" id="CAFBMT010000018">
    <property type="protein sequence ID" value="CAB4947675.1"/>
    <property type="molecule type" value="Genomic_DNA"/>
</dbReference>
<gene>
    <name evidence="1" type="ORF">UFOPK3099_00929</name>
    <name evidence="2" type="ORF">UFOPK3267_01433</name>
    <name evidence="3" type="ORF">UFOPK3651_02631</name>
</gene>
<reference evidence="2" key="1">
    <citation type="submission" date="2020-05" db="EMBL/GenBank/DDBJ databases">
        <authorList>
            <person name="Chiriac C."/>
            <person name="Salcher M."/>
            <person name="Ghai R."/>
            <person name="Kavagutti S V."/>
        </authorList>
    </citation>
    <scope>NUCLEOTIDE SEQUENCE</scope>
</reference>
<proteinExistence type="predicted"/>
<dbReference type="AlphaFoldDB" id="A0A6J7C4G7"/>
<name>A0A6J7C4G7_9ZZZZ</name>
<accession>A0A6J7C4G7</accession>
<evidence type="ECO:0000313" key="2">
    <source>
        <dbReference type="EMBL" id="CAB4851189.1"/>
    </source>
</evidence>